<keyword evidence="2 5" id="KW-0489">Methyltransferase</keyword>
<dbReference type="InterPro" id="IPR008854">
    <property type="entry name" value="TPMT"/>
</dbReference>
<dbReference type="Gene3D" id="3.40.50.150">
    <property type="entry name" value="Vaccinia Virus protein VP39"/>
    <property type="match status" value="1"/>
</dbReference>
<evidence type="ECO:0000256" key="3">
    <source>
        <dbReference type="ARBA" id="ARBA00022679"/>
    </source>
</evidence>
<sequence length="198" mass="23451">MILNEEQYWTQRYKEHHTGWNIGYPSTPIKDYIDQLDDKEIKILIPGAGNAYEAEYLWQQGFRQVHILDISILPLQAFIERNESFPRSQVHHGDFFDYHDQFDLILEQTFFCSFVPTDENRRAYAKHMASLLKSNGKLVGVWFDFPLTEDMENRPFGGNKELYISYLTPYFKTITFDRCYNSIPPRLGKELFGIFEVL</sequence>
<keyword evidence="1" id="KW-0597">Phosphoprotein</keyword>
<keyword evidence="6" id="KW-1185">Reference proteome</keyword>
<dbReference type="PANTHER" id="PTHR32183:SF11">
    <property type="entry name" value="THIOL METHYLTRANSFERASE 2-RELATED"/>
    <property type="match status" value="1"/>
</dbReference>
<dbReference type="EMBL" id="JAUKUC010000001">
    <property type="protein sequence ID" value="MDO1511409.1"/>
    <property type="molecule type" value="Genomic_DNA"/>
</dbReference>
<reference evidence="5" key="2">
    <citation type="submission" date="2023-06" db="EMBL/GenBank/DDBJ databases">
        <authorList>
            <person name="Lucena T."/>
            <person name="Sun Q."/>
        </authorList>
    </citation>
    <scope>NUCLEOTIDE SEQUENCE</scope>
    <source>
        <strain evidence="5">CECT 8869</strain>
    </source>
</reference>
<keyword evidence="4" id="KW-0949">S-adenosyl-L-methionine</keyword>
<name>A0ABT8RM65_9FLAO</name>
<dbReference type="PROSITE" id="PS51585">
    <property type="entry name" value="SAM_MT_TPMT"/>
    <property type="match status" value="1"/>
</dbReference>
<dbReference type="SUPFAM" id="SSF53335">
    <property type="entry name" value="S-adenosyl-L-methionine-dependent methyltransferases"/>
    <property type="match status" value="1"/>
</dbReference>
<dbReference type="GO" id="GO:0032259">
    <property type="term" value="P:methylation"/>
    <property type="evidence" value="ECO:0007669"/>
    <property type="project" value="UniProtKB-KW"/>
</dbReference>
<accession>A0ABT8RM65</accession>
<dbReference type="Pfam" id="PF05724">
    <property type="entry name" value="TPMT"/>
    <property type="match status" value="1"/>
</dbReference>
<dbReference type="InterPro" id="IPR029063">
    <property type="entry name" value="SAM-dependent_MTases_sf"/>
</dbReference>
<protein>
    <submittedName>
        <fullName evidence="5">Methyltransferase domain-containing protein</fullName>
    </submittedName>
</protein>
<proteinExistence type="predicted"/>
<reference evidence="5" key="1">
    <citation type="journal article" date="2014" name="Int. J. Syst. Evol. Microbiol.">
        <title>Complete genome of a new Firmicutes species belonging to the dominant human colonic microbiota ('Ruminococcus bicirculans') reveals two chromosomes and a selective capacity to utilize plant glucans.</title>
        <authorList>
            <consortium name="NISC Comparative Sequencing Program"/>
            <person name="Wegmann U."/>
            <person name="Louis P."/>
            <person name="Goesmann A."/>
            <person name="Henrissat B."/>
            <person name="Duncan S.H."/>
            <person name="Flint H.J."/>
        </authorList>
    </citation>
    <scope>NUCLEOTIDE SEQUENCE</scope>
    <source>
        <strain evidence="5">CECT 8869</strain>
    </source>
</reference>
<evidence type="ECO:0000256" key="1">
    <source>
        <dbReference type="ARBA" id="ARBA00022553"/>
    </source>
</evidence>
<evidence type="ECO:0000256" key="4">
    <source>
        <dbReference type="ARBA" id="ARBA00022691"/>
    </source>
</evidence>
<evidence type="ECO:0000256" key="2">
    <source>
        <dbReference type="ARBA" id="ARBA00022603"/>
    </source>
</evidence>
<dbReference type="GO" id="GO:0008168">
    <property type="term" value="F:methyltransferase activity"/>
    <property type="evidence" value="ECO:0007669"/>
    <property type="project" value="UniProtKB-KW"/>
</dbReference>
<organism evidence="5 6">
    <name type="scientific">Maribacter confluentis</name>
    <dbReference type="NCBI Taxonomy" id="1656093"/>
    <lineage>
        <taxon>Bacteria</taxon>
        <taxon>Pseudomonadati</taxon>
        <taxon>Bacteroidota</taxon>
        <taxon>Flavobacteriia</taxon>
        <taxon>Flavobacteriales</taxon>
        <taxon>Flavobacteriaceae</taxon>
        <taxon>Maribacter</taxon>
    </lineage>
</organism>
<evidence type="ECO:0000313" key="6">
    <source>
        <dbReference type="Proteomes" id="UP001168579"/>
    </source>
</evidence>
<comment type="caution">
    <text evidence="5">The sequence shown here is derived from an EMBL/GenBank/DDBJ whole genome shotgun (WGS) entry which is preliminary data.</text>
</comment>
<evidence type="ECO:0000313" key="5">
    <source>
        <dbReference type="EMBL" id="MDO1511409.1"/>
    </source>
</evidence>
<keyword evidence="3" id="KW-0808">Transferase</keyword>
<dbReference type="Proteomes" id="UP001168579">
    <property type="component" value="Unassembled WGS sequence"/>
</dbReference>
<dbReference type="PANTHER" id="PTHR32183">
    <property type="match status" value="1"/>
</dbReference>
<dbReference type="CDD" id="cd02440">
    <property type="entry name" value="AdoMet_MTases"/>
    <property type="match status" value="1"/>
</dbReference>
<gene>
    <name evidence="5" type="ORF">Q2T41_01860</name>
</gene>